<name>A0A8S3YJ27_9EUPU</name>
<dbReference type="InterPro" id="IPR050357">
    <property type="entry name" value="Arrestin_domain-protein"/>
</dbReference>
<evidence type="ECO:0000313" key="5">
    <source>
        <dbReference type="Proteomes" id="UP000678393"/>
    </source>
</evidence>
<dbReference type="Proteomes" id="UP000678393">
    <property type="component" value="Unassembled WGS sequence"/>
</dbReference>
<dbReference type="InterPro" id="IPR011022">
    <property type="entry name" value="Arrestin_C-like"/>
</dbReference>
<dbReference type="OrthoDB" id="2333384at2759"/>
<dbReference type="GO" id="GO:0015031">
    <property type="term" value="P:protein transport"/>
    <property type="evidence" value="ECO:0007669"/>
    <property type="project" value="TreeGrafter"/>
</dbReference>
<evidence type="ECO:0000256" key="2">
    <source>
        <dbReference type="SAM" id="MobiDB-lite"/>
    </source>
</evidence>
<sequence length="544" mass="61462">MNIYTKRDSNNDKNQRLTLPNGGPKHDQSFDNPAFRNPDLYTISSTLRDVYSDNHLIYRRNNEDSNTETIRNVYSNSGKSSIYIQNFSSLNIPLNLDSSLPYDIGSSLRRGNIPNGQLAFSQTIGRQPAPTAFLKKTHFGTTLKLPYKRLDRTSKFRYTSSKHNSISYFDIETDQGSNYYYQPGENITGTINIIVLKSLEIRYVELVAIGQGQFTKRKSNNGYPQTVRETYLYKEKCIIGASDAHIGSVLTPGQYTSKFRVRLPRDLPSTIHHDDSANDFKLHIRYALKTTYRSRCCCNQVEIQRPMIMFLPCLFYSQINFNVQRSFDLSAIPEAMSPIVHTEQVNLVCTRQEVAEVTLSLDRSVFLAGDDIRLHLEVILPSSQSVKDITCTLQEYVTISPKVEPMIFTLKQTNPGQEQKFVVTIPTHTRMISPYSLGSSQIKIDYFLAVDLRFTPAGGKLSFKVPVGIGPCADPIHVEKITSRKAIPLFNRTIRFPCFSTRSLAESSSSRPSNSRSTASVVVRTKYSNGLFARCFLCCLGAVD</sequence>
<gene>
    <name evidence="4" type="ORF">CUNI_LOCUS920</name>
</gene>
<dbReference type="AlphaFoldDB" id="A0A8S3YJ27"/>
<comment type="caution">
    <text evidence="4">The sequence shown here is derived from an EMBL/GenBank/DDBJ whole genome shotgun (WGS) entry which is preliminary data.</text>
</comment>
<dbReference type="InterPro" id="IPR011021">
    <property type="entry name" value="Arrestin-like_N"/>
</dbReference>
<feature type="compositionally biased region" description="Basic and acidic residues" evidence="2">
    <location>
        <begin position="1"/>
        <end position="15"/>
    </location>
</feature>
<feature type="domain" description="Arrestin C-terminal-like" evidence="3">
    <location>
        <begin position="351"/>
        <end position="472"/>
    </location>
</feature>
<dbReference type="InterPro" id="IPR014752">
    <property type="entry name" value="Arrestin-like_C"/>
</dbReference>
<comment type="similarity">
    <text evidence="1">Belongs to the arrestin family.</text>
</comment>
<dbReference type="PANTHER" id="PTHR11188:SF17">
    <property type="entry name" value="FI21816P1"/>
    <property type="match status" value="1"/>
</dbReference>
<keyword evidence="5" id="KW-1185">Reference proteome</keyword>
<dbReference type="Gene3D" id="2.60.40.640">
    <property type="match status" value="2"/>
</dbReference>
<dbReference type="PANTHER" id="PTHR11188">
    <property type="entry name" value="ARRESTIN DOMAIN CONTAINING PROTEIN"/>
    <property type="match status" value="1"/>
</dbReference>
<evidence type="ECO:0000259" key="3">
    <source>
        <dbReference type="SMART" id="SM01017"/>
    </source>
</evidence>
<feature type="region of interest" description="Disordered" evidence="2">
    <location>
        <begin position="1"/>
        <end position="35"/>
    </location>
</feature>
<evidence type="ECO:0000256" key="1">
    <source>
        <dbReference type="ARBA" id="ARBA00005298"/>
    </source>
</evidence>
<dbReference type="SMART" id="SM01017">
    <property type="entry name" value="Arrestin_C"/>
    <property type="match status" value="1"/>
</dbReference>
<dbReference type="Pfam" id="PF02752">
    <property type="entry name" value="Arrestin_C"/>
    <property type="match status" value="1"/>
</dbReference>
<dbReference type="GO" id="GO:0005737">
    <property type="term" value="C:cytoplasm"/>
    <property type="evidence" value="ECO:0007669"/>
    <property type="project" value="TreeGrafter"/>
</dbReference>
<dbReference type="Pfam" id="PF00339">
    <property type="entry name" value="Arrestin_N"/>
    <property type="match status" value="1"/>
</dbReference>
<evidence type="ECO:0000313" key="4">
    <source>
        <dbReference type="EMBL" id="CAG5115362.1"/>
    </source>
</evidence>
<organism evidence="4 5">
    <name type="scientific">Candidula unifasciata</name>
    <dbReference type="NCBI Taxonomy" id="100452"/>
    <lineage>
        <taxon>Eukaryota</taxon>
        <taxon>Metazoa</taxon>
        <taxon>Spiralia</taxon>
        <taxon>Lophotrochozoa</taxon>
        <taxon>Mollusca</taxon>
        <taxon>Gastropoda</taxon>
        <taxon>Heterobranchia</taxon>
        <taxon>Euthyneura</taxon>
        <taxon>Panpulmonata</taxon>
        <taxon>Eupulmonata</taxon>
        <taxon>Stylommatophora</taxon>
        <taxon>Helicina</taxon>
        <taxon>Helicoidea</taxon>
        <taxon>Geomitridae</taxon>
        <taxon>Candidula</taxon>
    </lineage>
</organism>
<protein>
    <recommendedName>
        <fullName evidence="3">Arrestin C-terminal-like domain-containing protein</fullName>
    </recommendedName>
</protein>
<dbReference type="InterPro" id="IPR014756">
    <property type="entry name" value="Ig_E-set"/>
</dbReference>
<proteinExistence type="inferred from homology"/>
<dbReference type="SUPFAM" id="SSF81296">
    <property type="entry name" value="E set domains"/>
    <property type="match status" value="2"/>
</dbReference>
<dbReference type="EMBL" id="CAJHNH020000111">
    <property type="protein sequence ID" value="CAG5115362.1"/>
    <property type="molecule type" value="Genomic_DNA"/>
</dbReference>
<reference evidence="4" key="1">
    <citation type="submission" date="2021-04" db="EMBL/GenBank/DDBJ databases">
        <authorList>
            <consortium name="Molecular Ecology Group"/>
        </authorList>
    </citation>
    <scope>NUCLEOTIDE SEQUENCE</scope>
</reference>
<accession>A0A8S3YJ27</accession>